<dbReference type="EMBL" id="JAUJYN010000005">
    <property type="protein sequence ID" value="KAK1270748.1"/>
    <property type="molecule type" value="Genomic_DNA"/>
</dbReference>
<evidence type="ECO:0000313" key="2">
    <source>
        <dbReference type="EMBL" id="KAK1270748.1"/>
    </source>
</evidence>
<proteinExistence type="predicted"/>
<accession>A0AAV9B236</accession>
<keyword evidence="3" id="KW-1185">Reference proteome</keyword>
<feature type="compositionally biased region" description="Pro residues" evidence="1">
    <location>
        <begin position="1"/>
        <end position="15"/>
    </location>
</feature>
<sequence>MICPAPAPPRPPPRPVNNRAYEGIRDSGHQHPLQHDRNHTFATCDKCKEIWIGKMFRCPLRNCNFSVHEYCASPFLQPIATVRFYEDCVFKPFCRSITQPHPICNACGLNIRGYMYKCIRSHQCQRVLHPSCTFLRTLEIQGNKFYVERGSTSQCSHCDRLELWRGDRTWWFVSSVNSRHRIHVSCAKKMLIDYIEKMRESSNNNVRGPRASECAVTRVAQVGKRRKGVEVLKAGGRFLMLFLSMLLGDPTFTPLRIYNALVK</sequence>
<feature type="region of interest" description="Disordered" evidence="1">
    <location>
        <begin position="1"/>
        <end position="33"/>
    </location>
</feature>
<comment type="caution">
    <text evidence="2">The sequence shown here is derived from an EMBL/GenBank/DDBJ whole genome shotgun (WGS) entry which is preliminary data.</text>
</comment>
<protein>
    <recommendedName>
        <fullName evidence="4">DC1 domain-containing protein</fullName>
    </recommendedName>
</protein>
<feature type="compositionally biased region" description="Basic and acidic residues" evidence="1">
    <location>
        <begin position="22"/>
        <end position="33"/>
    </location>
</feature>
<dbReference type="InterPro" id="IPR046349">
    <property type="entry name" value="C1-like_sf"/>
</dbReference>
<dbReference type="Proteomes" id="UP001179952">
    <property type="component" value="Unassembled WGS sequence"/>
</dbReference>
<dbReference type="PANTHER" id="PTHR46477:SF3">
    <property type="entry name" value="CYSTEINE_HISTIDINE-RICH C1 DOMAIN FAMILY PROTEIN"/>
    <property type="match status" value="1"/>
</dbReference>
<evidence type="ECO:0000313" key="3">
    <source>
        <dbReference type="Proteomes" id="UP001179952"/>
    </source>
</evidence>
<dbReference type="AlphaFoldDB" id="A0AAV9B236"/>
<reference evidence="2" key="2">
    <citation type="submission" date="2023-06" db="EMBL/GenBank/DDBJ databases">
        <authorList>
            <person name="Ma L."/>
            <person name="Liu K.-W."/>
            <person name="Li Z."/>
            <person name="Hsiao Y.-Y."/>
            <person name="Qi Y."/>
            <person name="Fu T."/>
            <person name="Tang G."/>
            <person name="Zhang D."/>
            <person name="Sun W.-H."/>
            <person name="Liu D.-K."/>
            <person name="Li Y."/>
            <person name="Chen G.-Z."/>
            <person name="Liu X.-D."/>
            <person name="Liao X.-Y."/>
            <person name="Jiang Y.-T."/>
            <person name="Yu X."/>
            <person name="Hao Y."/>
            <person name="Huang J."/>
            <person name="Zhao X.-W."/>
            <person name="Ke S."/>
            <person name="Chen Y.-Y."/>
            <person name="Wu W.-L."/>
            <person name="Hsu J.-L."/>
            <person name="Lin Y.-F."/>
            <person name="Huang M.-D."/>
            <person name="Li C.-Y."/>
            <person name="Huang L."/>
            <person name="Wang Z.-W."/>
            <person name="Zhao X."/>
            <person name="Zhong W.-Y."/>
            <person name="Peng D.-H."/>
            <person name="Ahmad S."/>
            <person name="Lan S."/>
            <person name="Zhang J.-S."/>
            <person name="Tsai W.-C."/>
            <person name="Van De Peer Y."/>
            <person name="Liu Z.-J."/>
        </authorList>
    </citation>
    <scope>NUCLEOTIDE SEQUENCE</scope>
    <source>
        <strain evidence="2">SCP</strain>
        <tissue evidence="2">Leaves</tissue>
    </source>
</reference>
<evidence type="ECO:0000256" key="1">
    <source>
        <dbReference type="SAM" id="MobiDB-lite"/>
    </source>
</evidence>
<dbReference type="SUPFAM" id="SSF57889">
    <property type="entry name" value="Cysteine-rich domain"/>
    <property type="match status" value="2"/>
</dbReference>
<evidence type="ECO:0008006" key="4">
    <source>
        <dbReference type="Google" id="ProtNLM"/>
    </source>
</evidence>
<gene>
    <name evidence="2" type="ORF">QJS04_geneDACA021557</name>
</gene>
<name>A0AAV9B236_ACOGR</name>
<organism evidence="2 3">
    <name type="scientific">Acorus gramineus</name>
    <name type="common">Dwarf sweet flag</name>
    <dbReference type="NCBI Taxonomy" id="55184"/>
    <lineage>
        <taxon>Eukaryota</taxon>
        <taxon>Viridiplantae</taxon>
        <taxon>Streptophyta</taxon>
        <taxon>Embryophyta</taxon>
        <taxon>Tracheophyta</taxon>
        <taxon>Spermatophyta</taxon>
        <taxon>Magnoliopsida</taxon>
        <taxon>Liliopsida</taxon>
        <taxon>Acoraceae</taxon>
        <taxon>Acorus</taxon>
    </lineage>
</organism>
<reference evidence="2" key="1">
    <citation type="journal article" date="2023" name="Nat. Commun.">
        <title>Diploid and tetraploid genomes of Acorus and the evolution of monocots.</title>
        <authorList>
            <person name="Ma L."/>
            <person name="Liu K.W."/>
            <person name="Li Z."/>
            <person name="Hsiao Y.Y."/>
            <person name="Qi Y."/>
            <person name="Fu T."/>
            <person name="Tang G.D."/>
            <person name="Zhang D."/>
            <person name="Sun W.H."/>
            <person name="Liu D.K."/>
            <person name="Li Y."/>
            <person name="Chen G.Z."/>
            <person name="Liu X.D."/>
            <person name="Liao X.Y."/>
            <person name="Jiang Y.T."/>
            <person name="Yu X."/>
            <person name="Hao Y."/>
            <person name="Huang J."/>
            <person name="Zhao X.W."/>
            <person name="Ke S."/>
            <person name="Chen Y.Y."/>
            <person name="Wu W.L."/>
            <person name="Hsu J.L."/>
            <person name="Lin Y.F."/>
            <person name="Huang M.D."/>
            <person name="Li C.Y."/>
            <person name="Huang L."/>
            <person name="Wang Z.W."/>
            <person name="Zhao X."/>
            <person name="Zhong W.Y."/>
            <person name="Peng D.H."/>
            <person name="Ahmad S."/>
            <person name="Lan S."/>
            <person name="Zhang J.S."/>
            <person name="Tsai W.C."/>
            <person name="Van de Peer Y."/>
            <person name="Liu Z.J."/>
        </authorList>
    </citation>
    <scope>NUCLEOTIDE SEQUENCE</scope>
    <source>
        <strain evidence="2">SCP</strain>
    </source>
</reference>
<dbReference type="PANTHER" id="PTHR46477">
    <property type="entry name" value="CYSTEINE/HISTIDINE-RICH C1 DOMAIN FAMILY PROTEIN"/>
    <property type="match status" value="1"/>
</dbReference>